<evidence type="ECO:0008006" key="5">
    <source>
        <dbReference type="Google" id="ProtNLM"/>
    </source>
</evidence>
<name>A0A250KTD7_9GAMM</name>
<dbReference type="AlphaFoldDB" id="A0A250KTD7"/>
<evidence type="ECO:0000256" key="1">
    <source>
        <dbReference type="SAM" id="MobiDB-lite"/>
    </source>
</evidence>
<feature type="compositionally biased region" description="Basic and acidic residues" evidence="1">
    <location>
        <begin position="69"/>
        <end position="81"/>
    </location>
</feature>
<feature type="chain" id="PRO_5012670865" description="Small metal-binding protein" evidence="2">
    <location>
        <begin position="23"/>
        <end position="119"/>
    </location>
</feature>
<dbReference type="Pfam" id="PF16785">
    <property type="entry name" value="SMBP"/>
    <property type="match status" value="1"/>
</dbReference>
<organism evidence="3 4">
    <name type="scientific">Methylocaldum marinum</name>
    <dbReference type="NCBI Taxonomy" id="1432792"/>
    <lineage>
        <taxon>Bacteria</taxon>
        <taxon>Pseudomonadati</taxon>
        <taxon>Pseudomonadota</taxon>
        <taxon>Gammaproteobacteria</taxon>
        <taxon>Methylococcales</taxon>
        <taxon>Methylococcaceae</taxon>
        <taxon>Methylocaldum</taxon>
    </lineage>
</organism>
<feature type="signal peptide" evidence="2">
    <location>
        <begin position="1"/>
        <end position="22"/>
    </location>
</feature>
<keyword evidence="4" id="KW-1185">Reference proteome</keyword>
<evidence type="ECO:0000256" key="2">
    <source>
        <dbReference type="SAM" id="SignalP"/>
    </source>
</evidence>
<evidence type="ECO:0000313" key="4">
    <source>
        <dbReference type="Proteomes" id="UP000266313"/>
    </source>
</evidence>
<feature type="compositionally biased region" description="Polar residues" evidence="1">
    <location>
        <begin position="86"/>
        <end position="97"/>
    </location>
</feature>
<keyword evidence="2" id="KW-0732">Signal</keyword>
<dbReference type="KEGG" id="mmai:sS8_2977"/>
<dbReference type="GO" id="GO:0046872">
    <property type="term" value="F:metal ion binding"/>
    <property type="evidence" value="ECO:0007669"/>
    <property type="project" value="InterPro"/>
</dbReference>
<accession>A0A250KTD7</accession>
<dbReference type="EMBL" id="AP017928">
    <property type="protein sequence ID" value="BBA34920.1"/>
    <property type="molecule type" value="Genomic_DNA"/>
</dbReference>
<gene>
    <name evidence="3" type="ORF">sS8_2977</name>
</gene>
<dbReference type="Proteomes" id="UP000266313">
    <property type="component" value="Chromosome"/>
</dbReference>
<dbReference type="RefSeq" id="WP_119630222.1">
    <property type="nucleotide sequence ID" value="NZ_AP017928.1"/>
</dbReference>
<dbReference type="Gene3D" id="1.20.120.660">
    <property type="entry name" value="IL-4 antagonist (De novo design) like domain"/>
    <property type="match status" value="1"/>
</dbReference>
<sequence>MKRIIIALSLMATLALTGLGLAQTEPDYAKHVREARQHVTLAVTEGEKGDAEALVQHARTGLDHVGMAQKEKSLPDLEKAAESLQDAISQGQAGNTDKATERAKESVEYLDAVLSGLGG</sequence>
<dbReference type="CDD" id="cd13840">
    <property type="entry name" value="SMBP_like"/>
    <property type="match status" value="1"/>
</dbReference>
<protein>
    <recommendedName>
        <fullName evidence="5">Small metal-binding protein</fullName>
    </recommendedName>
</protein>
<proteinExistence type="predicted"/>
<reference evidence="3 4" key="1">
    <citation type="submission" date="2016-12" db="EMBL/GenBank/DDBJ databases">
        <title>Genome sequencing of Methylocaldum marinum.</title>
        <authorList>
            <person name="Takeuchi M."/>
            <person name="Kamagata Y."/>
            <person name="Hiraoka S."/>
            <person name="Oshima K."/>
            <person name="Hattori M."/>
            <person name="Iwasaki W."/>
        </authorList>
    </citation>
    <scope>NUCLEOTIDE SEQUENCE [LARGE SCALE GENOMIC DNA]</scope>
    <source>
        <strain evidence="3 4">S8</strain>
    </source>
</reference>
<evidence type="ECO:0000313" key="3">
    <source>
        <dbReference type="EMBL" id="BBA34920.1"/>
    </source>
</evidence>
<feature type="region of interest" description="Disordered" evidence="1">
    <location>
        <begin position="64"/>
        <end position="103"/>
    </location>
</feature>
<dbReference type="InterPro" id="IPR031877">
    <property type="entry name" value="SmbP"/>
</dbReference>
<dbReference type="OrthoDB" id="5569722at2"/>